<proteinExistence type="predicted"/>
<name>A0A9D1KQ83_9FIRM</name>
<dbReference type="AlphaFoldDB" id="A0A9D1KQ83"/>
<reference evidence="1" key="2">
    <citation type="journal article" date="2021" name="PeerJ">
        <title>Extensive microbial diversity within the chicken gut microbiome revealed by metagenomics and culture.</title>
        <authorList>
            <person name="Gilroy R."/>
            <person name="Ravi A."/>
            <person name="Getino M."/>
            <person name="Pursley I."/>
            <person name="Horton D.L."/>
            <person name="Alikhan N.F."/>
            <person name="Baker D."/>
            <person name="Gharbi K."/>
            <person name="Hall N."/>
            <person name="Watson M."/>
            <person name="Adriaenssens E.M."/>
            <person name="Foster-Nyarko E."/>
            <person name="Jarju S."/>
            <person name="Secka A."/>
            <person name="Antonio M."/>
            <person name="Oren A."/>
            <person name="Chaudhuri R.R."/>
            <person name="La Ragione R."/>
            <person name="Hildebrand F."/>
            <person name="Pallen M.J."/>
        </authorList>
    </citation>
    <scope>NUCLEOTIDE SEQUENCE</scope>
    <source>
        <strain evidence="1">CHK181-108</strain>
    </source>
</reference>
<comment type="caution">
    <text evidence="1">The sequence shown here is derived from an EMBL/GenBank/DDBJ whole genome shotgun (WGS) entry which is preliminary data.</text>
</comment>
<evidence type="ECO:0000313" key="2">
    <source>
        <dbReference type="Proteomes" id="UP000824165"/>
    </source>
</evidence>
<dbReference type="InterPro" id="IPR009711">
    <property type="entry name" value="UPF0473"/>
</dbReference>
<sequence length="90" mass="10438">MENSNNIIILEDEHGCSIEFEVIDVFEFEGITFFALLECMPEGQETDEVLIMKVEGDIDSEEAELVMVEDEDLLQRAFDEFVRRDEEADE</sequence>
<gene>
    <name evidence="1" type="ORF">IAA60_05910</name>
</gene>
<reference evidence="1" key="1">
    <citation type="submission" date="2020-10" db="EMBL/GenBank/DDBJ databases">
        <authorList>
            <person name="Gilroy R."/>
        </authorList>
    </citation>
    <scope>NUCLEOTIDE SEQUENCE</scope>
    <source>
        <strain evidence="1">CHK181-108</strain>
    </source>
</reference>
<dbReference type="Proteomes" id="UP000824165">
    <property type="component" value="Unassembled WGS sequence"/>
</dbReference>
<protein>
    <submittedName>
        <fullName evidence="1">DUF1292 domain-containing protein</fullName>
    </submittedName>
</protein>
<dbReference type="EMBL" id="DVLU01000058">
    <property type="protein sequence ID" value="HIT85425.1"/>
    <property type="molecule type" value="Genomic_DNA"/>
</dbReference>
<organism evidence="1 2">
    <name type="scientific">Candidatus Ornithomonoglobus intestinigallinarum</name>
    <dbReference type="NCBI Taxonomy" id="2840894"/>
    <lineage>
        <taxon>Bacteria</taxon>
        <taxon>Bacillati</taxon>
        <taxon>Bacillota</taxon>
        <taxon>Clostridia</taxon>
        <taxon>Candidatus Ornithomonoglobus</taxon>
    </lineage>
</organism>
<dbReference type="Pfam" id="PF06949">
    <property type="entry name" value="DUF1292"/>
    <property type="match status" value="1"/>
</dbReference>
<evidence type="ECO:0000313" key="1">
    <source>
        <dbReference type="EMBL" id="HIT85425.1"/>
    </source>
</evidence>
<accession>A0A9D1KQ83</accession>